<evidence type="ECO:0000313" key="2">
    <source>
        <dbReference type="Proteomes" id="UP000001317"/>
    </source>
</evidence>
<dbReference type="AlphaFoldDB" id="B0TVA7"/>
<dbReference type="STRING" id="458817.Shal_0970"/>
<sequence>MPDTTYNQAVLEFAIAGLEALSQASAKSSSVRTPTAESHFLCSWMVTALKQRTFSKLVADDLTLWVRQGRSMGAGAELKTLLEKIKAQYSFIADKQTGLGLSLKSMLAELESQDWIVITDEEVTKKLKLDSDGCNSLVISDEQFSQRIDGDEIIKPITLYVRADEIEFAKLAYRHNLLLSPGNKKSSLIKHHKAYQVWPKNLQPALTILQTL</sequence>
<dbReference type="eggNOG" id="ENOG50334IN">
    <property type="taxonomic scope" value="Bacteria"/>
</dbReference>
<dbReference type="HOGENOM" id="CLU_1261029_0_0_6"/>
<protein>
    <recommendedName>
        <fullName evidence="3">DUF2913 family protein</fullName>
    </recommendedName>
</protein>
<dbReference type="KEGG" id="shl:Shal_0970"/>
<name>B0TVA7_SHEHH</name>
<dbReference type="Pfam" id="PF11140">
    <property type="entry name" value="DUF2913"/>
    <property type="match status" value="1"/>
</dbReference>
<dbReference type="InterPro" id="IPR021316">
    <property type="entry name" value="DUF2913"/>
</dbReference>
<reference evidence="1" key="1">
    <citation type="submission" date="2008-01" db="EMBL/GenBank/DDBJ databases">
        <title>Complete sequence of Shewanella halifaxensis HAW-EB4.</title>
        <authorList>
            <consortium name="US DOE Joint Genome Institute"/>
            <person name="Copeland A."/>
            <person name="Lucas S."/>
            <person name="Lapidus A."/>
            <person name="Glavina del Rio T."/>
            <person name="Dalin E."/>
            <person name="Tice H."/>
            <person name="Bruce D."/>
            <person name="Goodwin L."/>
            <person name="Pitluck S."/>
            <person name="Sims D."/>
            <person name="Brettin T."/>
            <person name="Detter J.C."/>
            <person name="Han C."/>
            <person name="Kuske C.R."/>
            <person name="Schmutz J."/>
            <person name="Larimer F."/>
            <person name="Land M."/>
            <person name="Hauser L."/>
            <person name="Kyrpides N."/>
            <person name="Kim E."/>
            <person name="Zhao J.-S."/>
            <person name="Richardson P."/>
        </authorList>
    </citation>
    <scope>NUCLEOTIDE SEQUENCE [LARGE SCALE GENOMIC DNA]</scope>
    <source>
        <strain evidence="1">HAW-EB4</strain>
    </source>
</reference>
<dbReference type="RefSeq" id="WP_012276095.1">
    <property type="nucleotide sequence ID" value="NC_010334.1"/>
</dbReference>
<gene>
    <name evidence="1" type="ordered locus">Shal_0970</name>
</gene>
<dbReference type="OrthoDB" id="5814407at2"/>
<dbReference type="Proteomes" id="UP000001317">
    <property type="component" value="Chromosome"/>
</dbReference>
<keyword evidence="2" id="KW-1185">Reference proteome</keyword>
<dbReference type="EMBL" id="CP000931">
    <property type="protein sequence ID" value="ABZ75545.1"/>
    <property type="molecule type" value="Genomic_DNA"/>
</dbReference>
<organism evidence="1 2">
    <name type="scientific">Shewanella halifaxensis (strain HAW-EB4)</name>
    <dbReference type="NCBI Taxonomy" id="458817"/>
    <lineage>
        <taxon>Bacteria</taxon>
        <taxon>Pseudomonadati</taxon>
        <taxon>Pseudomonadota</taxon>
        <taxon>Gammaproteobacteria</taxon>
        <taxon>Alteromonadales</taxon>
        <taxon>Shewanellaceae</taxon>
        <taxon>Shewanella</taxon>
    </lineage>
</organism>
<evidence type="ECO:0000313" key="1">
    <source>
        <dbReference type="EMBL" id="ABZ75545.1"/>
    </source>
</evidence>
<proteinExistence type="predicted"/>
<evidence type="ECO:0008006" key="3">
    <source>
        <dbReference type="Google" id="ProtNLM"/>
    </source>
</evidence>
<accession>B0TVA7</accession>